<sequence length="171" mass="20891">MDLSFSQYTWLYVLSSFPQQQIIPSFIIQHDTLIEYIEYLYKNYYFGFMGKDETLIYMIEYVIEQKKEIIMDSSSPFYIPILVFKIMIQLEQEILFYDILKRLLKRNEFNLSLSYQQAMYILKSNKNNQSSPLLLIHSLYQIHKLHRRKFLKNKLHQFIIRLKIIQHSKEN</sequence>
<proteinExistence type="predicted"/>
<protein>
    <submittedName>
        <fullName evidence="1">Uncharacterized protein</fullName>
    </submittedName>
</protein>
<dbReference type="VEuPathDB" id="AmoebaDB:FDP41_005218"/>
<reference evidence="1 2" key="1">
    <citation type="journal article" date="2019" name="Sci. Rep.">
        <title>Nanopore sequencing improves the draft genome of the human pathogenic amoeba Naegleria fowleri.</title>
        <authorList>
            <person name="Liechti N."/>
            <person name="Schurch N."/>
            <person name="Bruggmann R."/>
            <person name="Wittwer M."/>
        </authorList>
    </citation>
    <scope>NUCLEOTIDE SEQUENCE [LARGE SCALE GENOMIC DNA]</scope>
    <source>
        <strain evidence="1 2">ATCC 30894</strain>
    </source>
</reference>
<keyword evidence="2" id="KW-1185">Reference proteome</keyword>
<evidence type="ECO:0000313" key="2">
    <source>
        <dbReference type="Proteomes" id="UP000444721"/>
    </source>
</evidence>
<dbReference type="AlphaFoldDB" id="A0A6A5BNN7"/>
<name>A0A6A5BNN7_NAEFO</name>
<dbReference type="RefSeq" id="XP_044560604.1">
    <property type="nucleotide sequence ID" value="XM_044708719.1"/>
</dbReference>
<dbReference type="VEuPathDB" id="AmoebaDB:NfTy_052530"/>
<evidence type="ECO:0000313" key="1">
    <source>
        <dbReference type="EMBL" id="KAF0975891.1"/>
    </source>
</evidence>
<gene>
    <name evidence="1" type="ORF">FDP41_005218</name>
</gene>
<organism evidence="1 2">
    <name type="scientific">Naegleria fowleri</name>
    <name type="common">Brain eating amoeba</name>
    <dbReference type="NCBI Taxonomy" id="5763"/>
    <lineage>
        <taxon>Eukaryota</taxon>
        <taxon>Discoba</taxon>
        <taxon>Heterolobosea</taxon>
        <taxon>Tetramitia</taxon>
        <taxon>Eutetramitia</taxon>
        <taxon>Vahlkampfiidae</taxon>
        <taxon>Naegleria</taxon>
    </lineage>
</organism>
<dbReference type="EMBL" id="VFQX01000043">
    <property type="protein sequence ID" value="KAF0975891.1"/>
    <property type="molecule type" value="Genomic_DNA"/>
</dbReference>
<dbReference type="VEuPathDB" id="AmoebaDB:NF0101030"/>
<comment type="caution">
    <text evidence="1">The sequence shown here is derived from an EMBL/GenBank/DDBJ whole genome shotgun (WGS) entry which is preliminary data.</text>
</comment>
<dbReference type="Proteomes" id="UP000444721">
    <property type="component" value="Unassembled WGS sequence"/>
</dbReference>
<dbReference type="GeneID" id="68112436"/>
<accession>A0A6A5BNN7</accession>
<dbReference type="OrthoDB" id="10357611at2759"/>